<evidence type="ECO:0000256" key="9">
    <source>
        <dbReference type="ARBA" id="ARBA00023235"/>
    </source>
</evidence>
<dbReference type="GO" id="GO:0005737">
    <property type="term" value="C:cytoplasm"/>
    <property type="evidence" value="ECO:0007669"/>
    <property type="project" value="UniProtKB-ARBA"/>
</dbReference>
<accession>A0A644V7N0</accession>
<dbReference type="Gene3D" id="3.20.20.70">
    <property type="entry name" value="Aldolase class I"/>
    <property type="match status" value="1"/>
</dbReference>
<dbReference type="GO" id="GO:0005975">
    <property type="term" value="P:carbohydrate metabolic process"/>
    <property type="evidence" value="ECO:0007669"/>
    <property type="project" value="InterPro"/>
</dbReference>
<dbReference type="SUPFAM" id="SSF51366">
    <property type="entry name" value="Ribulose-phoshate binding barrel"/>
    <property type="match status" value="1"/>
</dbReference>
<dbReference type="InterPro" id="IPR011060">
    <property type="entry name" value="RibuloseP-bd_barrel"/>
</dbReference>
<reference evidence="10" key="1">
    <citation type="submission" date="2019-08" db="EMBL/GenBank/DDBJ databases">
        <authorList>
            <person name="Kucharzyk K."/>
            <person name="Murdoch R.W."/>
            <person name="Higgins S."/>
            <person name="Loffler F."/>
        </authorList>
    </citation>
    <scope>NUCLEOTIDE SEQUENCE</scope>
</reference>
<dbReference type="GO" id="GO:0046872">
    <property type="term" value="F:metal ion binding"/>
    <property type="evidence" value="ECO:0007669"/>
    <property type="project" value="UniProtKB-KW"/>
</dbReference>
<evidence type="ECO:0000256" key="1">
    <source>
        <dbReference type="ARBA" id="ARBA00001782"/>
    </source>
</evidence>
<dbReference type="Pfam" id="PF00834">
    <property type="entry name" value="Ribul_P_3_epim"/>
    <property type="match status" value="1"/>
</dbReference>
<dbReference type="NCBIfam" id="NF004076">
    <property type="entry name" value="PRK05581.1-4"/>
    <property type="match status" value="1"/>
</dbReference>
<dbReference type="EMBL" id="VSSQ01000237">
    <property type="protein sequence ID" value="MPL87344.1"/>
    <property type="molecule type" value="Genomic_DNA"/>
</dbReference>
<comment type="catalytic activity">
    <reaction evidence="1">
        <text>D-ribulose 5-phosphate = D-xylulose 5-phosphate</text>
        <dbReference type="Rhea" id="RHEA:13677"/>
        <dbReference type="ChEBI" id="CHEBI:57737"/>
        <dbReference type="ChEBI" id="CHEBI:58121"/>
        <dbReference type="EC" id="5.1.3.1"/>
    </reaction>
</comment>
<dbReference type="HAMAP" id="MF_02227">
    <property type="entry name" value="RPE"/>
    <property type="match status" value="1"/>
</dbReference>
<comment type="cofactor">
    <cofactor evidence="3">
        <name>Co(2+)</name>
        <dbReference type="ChEBI" id="CHEBI:48828"/>
    </cofactor>
</comment>
<evidence type="ECO:0000256" key="6">
    <source>
        <dbReference type="ARBA" id="ARBA00009541"/>
    </source>
</evidence>
<dbReference type="GO" id="GO:0006098">
    <property type="term" value="P:pentose-phosphate shunt"/>
    <property type="evidence" value="ECO:0007669"/>
    <property type="project" value="InterPro"/>
</dbReference>
<dbReference type="FunFam" id="3.20.20.70:FF:000004">
    <property type="entry name" value="Ribulose-phosphate 3-epimerase"/>
    <property type="match status" value="1"/>
</dbReference>
<dbReference type="PROSITE" id="PS01085">
    <property type="entry name" value="RIBUL_P_3_EPIMER_1"/>
    <property type="match status" value="1"/>
</dbReference>
<comment type="caution">
    <text evidence="10">The sequence shown here is derived from an EMBL/GenBank/DDBJ whole genome shotgun (WGS) entry which is preliminary data.</text>
</comment>
<evidence type="ECO:0000256" key="4">
    <source>
        <dbReference type="ARBA" id="ARBA00001947"/>
    </source>
</evidence>
<organism evidence="10">
    <name type="scientific">bioreactor metagenome</name>
    <dbReference type="NCBI Taxonomy" id="1076179"/>
    <lineage>
        <taxon>unclassified sequences</taxon>
        <taxon>metagenomes</taxon>
        <taxon>ecological metagenomes</taxon>
    </lineage>
</organism>
<name>A0A644V7N0_9ZZZZ</name>
<evidence type="ECO:0000256" key="8">
    <source>
        <dbReference type="ARBA" id="ARBA00022723"/>
    </source>
</evidence>
<dbReference type="CDD" id="cd00429">
    <property type="entry name" value="RPE"/>
    <property type="match status" value="1"/>
</dbReference>
<protein>
    <recommendedName>
        <fullName evidence="7">ribulose-phosphate 3-epimerase</fullName>
        <ecNumber evidence="7">5.1.3.1</ecNumber>
    </recommendedName>
</protein>
<comment type="cofactor">
    <cofactor evidence="5">
        <name>Fe(2+)</name>
        <dbReference type="ChEBI" id="CHEBI:29033"/>
    </cofactor>
</comment>
<dbReference type="PANTHER" id="PTHR11749">
    <property type="entry name" value="RIBULOSE-5-PHOSPHATE-3-EPIMERASE"/>
    <property type="match status" value="1"/>
</dbReference>
<keyword evidence="9 10" id="KW-0413">Isomerase</keyword>
<dbReference type="NCBIfam" id="TIGR01163">
    <property type="entry name" value="rpe"/>
    <property type="match status" value="1"/>
</dbReference>
<dbReference type="EC" id="5.1.3.1" evidence="7"/>
<proteinExistence type="inferred from homology"/>
<dbReference type="InterPro" id="IPR000056">
    <property type="entry name" value="Ribul_P_3_epim-like"/>
</dbReference>
<dbReference type="InterPro" id="IPR026019">
    <property type="entry name" value="Ribul_P_3_epim"/>
</dbReference>
<sequence>MRKIISPSILAADFSNLKAACEMINRSKADWIHIDVMDGVFVPNISFGFPVLEAITKHCTKLIDVHIMIVHPEKYVKRFAEAGAEMLTFHYEAAENPGEVIELIRRQGIKVGITINPDVPVAALRPYIDKVDMVLLMSVFAGYGGQKFIEESYDRLKELKDMVDELNPACMIQVDGGVSIHNAKKLFDHGANVLVAGSAVFNAPDPEEMIQSMLKV</sequence>
<dbReference type="AlphaFoldDB" id="A0A644V7N0"/>
<comment type="similarity">
    <text evidence="6">Belongs to the ribulose-phosphate 3-epimerase family.</text>
</comment>
<evidence type="ECO:0000256" key="7">
    <source>
        <dbReference type="ARBA" id="ARBA00013188"/>
    </source>
</evidence>
<comment type="cofactor">
    <cofactor evidence="4">
        <name>Zn(2+)</name>
        <dbReference type="ChEBI" id="CHEBI:29105"/>
    </cofactor>
</comment>
<gene>
    <name evidence="10" type="primary">rpe_12</name>
    <name evidence="10" type="ORF">SDC9_33344</name>
</gene>
<evidence type="ECO:0000256" key="2">
    <source>
        <dbReference type="ARBA" id="ARBA00001936"/>
    </source>
</evidence>
<evidence type="ECO:0000313" key="10">
    <source>
        <dbReference type="EMBL" id="MPL87344.1"/>
    </source>
</evidence>
<keyword evidence="8" id="KW-0479">Metal-binding</keyword>
<dbReference type="GO" id="GO:0004750">
    <property type="term" value="F:D-ribulose-phosphate 3-epimerase activity"/>
    <property type="evidence" value="ECO:0007669"/>
    <property type="project" value="UniProtKB-EC"/>
</dbReference>
<evidence type="ECO:0000256" key="5">
    <source>
        <dbReference type="ARBA" id="ARBA00001954"/>
    </source>
</evidence>
<comment type="cofactor">
    <cofactor evidence="2">
        <name>Mn(2+)</name>
        <dbReference type="ChEBI" id="CHEBI:29035"/>
    </cofactor>
</comment>
<evidence type="ECO:0000256" key="3">
    <source>
        <dbReference type="ARBA" id="ARBA00001941"/>
    </source>
</evidence>
<dbReference type="InterPro" id="IPR013785">
    <property type="entry name" value="Aldolase_TIM"/>
</dbReference>
<dbReference type="PIRSF" id="PIRSF001461">
    <property type="entry name" value="RPE"/>
    <property type="match status" value="1"/>
</dbReference>